<dbReference type="CDD" id="cd04645">
    <property type="entry name" value="LbH_gamma_CA_like"/>
    <property type="match status" value="1"/>
</dbReference>
<protein>
    <submittedName>
        <fullName evidence="1">Protein YrdA</fullName>
    </submittedName>
</protein>
<dbReference type="KEGG" id="kme:H0A61_02371"/>
<dbReference type="PANTHER" id="PTHR13061">
    <property type="entry name" value="DYNACTIN SUBUNIT P25"/>
    <property type="match status" value="1"/>
</dbReference>
<dbReference type="InterPro" id="IPR047324">
    <property type="entry name" value="LbH_gamma_CA-like"/>
</dbReference>
<organism evidence="1 2">
    <name type="scientific">Koleobacter methoxysyntrophicus</name>
    <dbReference type="NCBI Taxonomy" id="2751313"/>
    <lineage>
        <taxon>Bacteria</taxon>
        <taxon>Bacillati</taxon>
        <taxon>Bacillota</taxon>
        <taxon>Clostridia</taxon>
        <taxon>Koleobacterales</taxon>
        <taxon>Koleobacteraceae</taxon>
        <taxon>Koleobacter</taxon>
    </lineage>
</organism>
<evidence type="ECO:0000313" key="2">
    <source>
        <dbReference type="Proteomes" id="UP000662904"/>
    </source>
</evidence>
<dbReference type="Proteomes" id="UP000662904">
    <property type="component" value="Chromosome"/>
</dbReference>
<dbReference type="Pfam" id="PF00132">
    <property type="entry name" value="Hexapep"/>
    <property type="match status" value="1"/>
</dbReference>
<keyword evidence="2" id="KW-1185">Reference proteome</keyword>
<dbReference type="RefSeq" id="WP_206707308.1">
    <property type="nucleotide sequence ID" value="NZ_CP059066.1"/>
</dbReference>
<name>A0A8A0RR29_9FIRM</name>
<dbReference type="InterPro" id="IPR050484">
    <property type="entry name" value="Transf_Hexapept/Carb_Anhydrase"/>
</dbReference>
<gene>
    <name evidence="1" type="primary">yrdA</name>
    <name evidence="1" type="ORF">H0A61_02371</name>
</gene>
<dbReference type="AlphaFoldDB" id="A0A8A0RR29"/>
<dbReference type="SUPFAM" id="SSF51161">
    <property type="entry name" value="Trimeric LpxA-like enzymes"/>
    <property type="match status" value="1"/>
</dbReference>
<dbReference type="EMBL" id="CP059066">
    <property type="protein sequence ID" value="QSQ09979.1"/>
    <property type="molecule type" value="Genomic_DNA"/>
</dbReference>
<reference evidence="1" key="1">
    <citation type="submission" date="2020-07" db="EMBL/GenBank/DDBJ databases">
        <title>Koleobacter methoxysyntrophicus gen. nov., sp. nov., a novel anaerobic bacterium isolated from deep subsurface oil field and proposal of Koleobacterales ord. nov. in the phylum Firmicutes.</title>
        <authorList>
            <person name="Sakamoto S."/>
            <person name="Tamaki H."/>
        </authorList>
    </citation>
    <scope>NUCLEOTIDE SEQUENCE</scope>
    <source>
        <strain evidence="1">NRmbB1</strain>
    </source>
</reference>
<dbReference type="Gene3D" id="2.160.10.10">
    <property type="entry name" value="Hexapeptide repeat proteins"/>
    <property type="match status" value="1"/>
</dbReference>
<proteinExistence type="predicted"/>
<sequence>MIIEYRGKRPFIAKKTFIAESADVIGDVTIEEYASIWYNATVRGDINSIKIGTCSNIQDGSVLHVSYENNVEIGDYVTIGHTAIIHGCTIGDNSLIGMGSIISEGVVIERNVLVGAGTLIPPGKIIPSGTLVLGVPGKIIREITEDEIRNIRQMALNYKDYWINSSYKRI</sequence>
<dbReference type="PANTHER" id="PTHR13061:SF29">
    <property type="entry name" value="GAMMA CARBONIC ANHYDRASE-LIKE 1, MITOCHONDRIAL-RELATED"/>
    <property type="match status" value="1"/>
</dbReference>
<dbReference type="InterPro" id="IPR011004">
    <property type="entry name" value="Trimer_LpxA-like_sf"/>
</dbReference>
<accession>A0A8A0RR29</accession>
<evidence type="ECO:0000313" key="1">
    <source>
        <dbReference type="EMBL" id="QSQ09979.1"/>
    </source>
</evidence>
<dbReference type="InterPro" id="IPR001451">
    <property type="entry name" value="Hexapep"/>
</dbReference>